<name>A0AAV0V246_HYABA</name>
<evidence type="ECO:0000313" key="4">
    <source>
        <dbReference type="Proteomes" id="UP001162031"/>
    </source>
</evidence>
<feature type="compositionally biased region" description="Acidic residues" evidence="2">
    <location>
        <begin position="108"/>
        <end position="137"/>
    </location>
</feature>
<dbReference type="EMBL" id="CANTFL010001446">
    <property type="protein sequence ID" value="CAI5740904.1"/>
    <property type="molecule type" value="Genomic_DNA"/>
</dbReference>
<keyword evidence="1" id="KW-0175">Coiled coil</keyword>
<sequence>MASHSTRCPTLAPRVTDLYGACGSVYRVGEAEAYAQALDDLEREERALENMVQELVHRRAPVPIGVKFHRERVGVTLQQEVAARVKGVQESEVSSRGREVSSVGSSSSDEEEDGEDEDGEDVDNDDDELMDDEDERGEGDTSTRATIVRGEGPQRGGYLFARDSFEAGDDSMEMEEPLRPSDWP</sequence>
<dbReference type="Proteomes" id="UP001162031">
    <property type="component" value="Unassembled WGS sequence"/>
</dbReference>
<keyword evidence="4" id="KW-1185">Reference proteome</keyword>
<proteinExistence type="predicted"/>
<feature type="compositionally biased region" description="Acidic residues" evidence="2">
    <location>
        <begin position="166"/>
        <end position="175"/>
    </location>
</feature>
<feature type="region of interest" description="Disordered" evidence="2">
    <location>
        <begin position="84"/>
        <end position="184"/>
    </location>
</feature>
<protein>
    <submittedName>
        <fullName evidence="3">Uncharacterized protein</fullName>
    </submittedName>
</protein>
<dbReference type="AlphaFoldDB" id="A0AAV0V246"/>
<evidence type="ECO:0000313" key="3">
    <source>
        <dbReference type="EMBL" id="CAI5740904.1"/>
    </source>
</evidence>
<gene>
    <name evidence="3" type="ORF">HBR001_LOCUS8304</name>
</gene>
<organism evidence="3 4">
    <name type="scientific">Hyaloperonospora brassicae</name>
    <name type="common">Brassica downy mildew</name>
    <name type="synonym">Peronospora brassicae</name>
    <dbReference type="NCBI Taxonomy" id="162125"/>
    <lineage>
        <taxon>Eukaryota</taxon>
        <taxon>Sar</taxon>
        <taxon>Stramenopiles</taxon>
        <taxon>Oomycota</taxon>
        <taxon>Peronosporomycetes</taxon>
        <taxon>Peronosporales</taxon>
        <taxon>Peronosporaceae</taxon>
        <taxon>Hyaloperonospora</taxon>
    </lineage>
</organism>
<feature type="compositionally biased region" description="Basic and acidic residues" evidence="2">
    <location>
        <begin position="87"/>
        <end position="99"/>
    </location>
</feature>
<evidence type="ECO:0000256" key="2">
    <source>
        <dbReference type="SAM" id="MobiDB-lite"/>
    </source>
</evidence>
<evidence type="ECO:0000256" key="1">
    <source>
        <dbReference type="SAM" id="Coils"/>
    </source>
</evidence>
<accession>A0AAV0V246</accession>
<reference evidence="3" key="1">
    <citation type="submission" date="2022-12" db="EMBL/GenBank/DDBJ databases">
        <authorList>
            <person name="Webb A."/>
        </authorList>
    </citation>
    <scope>NUCLEOTIDE SEQUENCE</scope>
    <source>
        <strain evidence="3">Hp1</strain>
    </source>
</reference>
<comment type="caution">
    <text evidence="3">The sequence shown here is derived from an EMBL/GenBank/DDBJ whole genome shotgun (WGS) entry which is preliminary data.</text>
</comment>
<feature type="coiled-coil region" evidence="1">
    <location>
        <begin position="31"/>
        <end position="58"/>
    </location>
</feature>